<reference evidence="3 4" key="1">
    <citation type="journal article" date="2014" name="Genome Announc.">
        <title>Draft genome sequence of the pathogenic fungus Scedosporium apiospermum.</title>
        <authorList>
            <person name="Vandeputte P."/>
            <person name="Ghamrawi S."/>
            <person name="Rechenmann M."/>
            <person name="Iltis A."/>
            <person name="Giraud S."/>
            <person name="Fleury M."/>
            <person name="Thornton C."/>
            <person name="Delhaes L."/>
            <person name="Meyer W."/>
            <person name="Papon N."/>
            <person name="Bouchara J.P."/>
        </authorList>
    </citation>
    <scope>NUCLEOTIDE SEQUENCE [LARGE SCALE GENOMIC DNA]</scope>
    <source>
        <strain evidence="3 4">IHEM 14462</strain>
    </source>
</reference>
<dbReference type="EMBL" id="JOWA01000102">
    <property type="protein sequence ID" value="KEZ42091.1"/>
    <property type="molecule type" value="Genomic_DNA"/>
</dbReference>
<dbReference type="OMA" id="GWVANFR"/>
<accession>A0A084G429</accession>
<feature type="region of interest" description="Disordered" evidence="1">
    <location>
        <begin position="508"/>
        <end position="528"/>
    </location>
</feature>
<evidence type="ECO:0000256" key="2">
    <source>
        <dbReference type="SAM" id="SignalP"/>
    </source>
</evidence>
<evidence type="ECO:0000313" key="4">
    <source>
        <dbReference type="Proteomes" id="UP000028545"/>
    </source>
</evidence>
<dbReference type="HOGENOM" id="CLU_018249_1_0_1"/>
<keyword evidence="2" id="KW-0732">Signal</keyword>
<dbReference type="OrthoDB" id="5427350at2759"/>
<dbReference type="InterPro" id="IPR053143">
    <property type="entry name" value="Arylsulfate_ST"/>
</dbReference>
<comment type="caution">
    <text evidence="3">The sequence shown here is derived from an EMBL/GenBank/DDBJ whole genome shotgun (WGS) entry which is preliminary data.</text>
</comment>
<protein>
    <recommendedName>
        <fullName evidence="5">Secreted protein</fullName>
    </recommendedName>
</protein>
<dbReference type="AlphaFoldDB" id="A0A084G429"/>
<dbReference type="Proteomes" id="UP000028545">
    <property type="component" value="Unassembled WGS sequence"/>
</dbReference>
<dbReference type="InterPro" id="IPR039535">
    <property type="entry name" value="ASST-like"/>
</dbReference>
<dbReference type="KEGG" id="sapo:SAPIO_CDS6327"/>
<organism evidence="3 4">
    <name type="scientific">Pseudallescheria apiosperma</name>
    <name type="common">Scedosporium apiospermum</name>
    <dbReference type="NCBI Taxonomy" id="563466"/>
    <lineage>
        <taxon>Eukaryota</taxon>
        <taxon>Fungi</taxon>
        <taxon>Dikarya</taxon>
        <taxon>Ascomycota</taxon>
        <taxon>Pezizomycotina</taxon>
        <taxon>Sordariomycetes</taxon>
        <taxon>Hypocreomycetidae</taxon>
        <taxon>Microascales</taxon>
        <taxon>Microascaceae</taxon>
        <taxon>Scedosporium</taxon>
    </lineage>
</organism>
<sequence length="528" mass="58087">MLTSGPVLLALSSLISVVTADWQFRSRPDLSAPRLNITVPSKAGEVENGFIFIAPYGGFADSHKGPVQPGAYIYRDDGELVWSGVGYHAGWVANFRPDVWDGKPHLRAFQGQLDHLHGPHEFRIVDGKTALIETPIPRPISLKPWGGDDEQTWILSAGFQGNDKPHRWIMIVALTYRWLMRSVEVDIETGEVLFEWQSLDHVDPKYSAFPLDSGEGVPGSGRSESDAWNYFHINSVDKDDQGNYLLSARHIAALFKINGTNGDVIWQLGGLHGGSSFSISEEDRFAFQHDARFHGRSNDETIEILSLFDNGAYSSEVKTNSFSRARIIQLNHTAKTATALHTFDAPDGLSARTQGNAQLLPNGNVFVNWGEAGAVTEFDRSGSVLFHSYLDSAPEGVLVQSYRGFRANWTGTPSEEPAVVVSNEDNSKDLEVFVSWNGDTETTLWQFHGHTSVNSQPELLGEVPRNGFETHSILVGAADRGVWYVSAVALDGNGAILRRTKAVPISADSGHPSHFLDQGRLVERQGEL</sequence>
<evidence type="ECO:0000313" key="3">
    <source>
        <dbReference type="EMBL" id="KEZ42091.1"/>
    </source>
</evidence>
<feature type="chain" id="PRO_5001775243" description="Secreted protein" evidence="2">
    <location>
        <begin position="21"/>
        <end position="528"/>
    </location>
</feature>
<dbReference type="VEuPathDB" id="FungiDB:SAPIO_CDS6327"/>
<gene>
    <name evidence="3" type="ORF">SAPIO_CDS6327</name>
</gene>
<proteinExistence type="predicted"/>
<feature type="signal peptide" evidence="2">
    <location>
        <begin position="1"/>
        <end position="20"/>
    </location>
</feature>
<dbReference type="RefSeq" id="XP_016641890.1">
    <property type="nucleotide sequence ID" value="XM_016788456.1"/>
</dbReference>
<evidence type="ECO:0008006" key="5">
    <source>
        <dbReference type="Google" id="ProtNLM"/>
    </source>
</evidence>
<keyword evidence="4" id="KW-1185">Reference proteome</keyword>
<dbReference type="PANTHER" id="PTHR35340:SF9">
    <property type="entry name" value="ASST-DOMAIN-CONTAINING PROTEIN"/>
    <property type="match status" value="1"/>
</dbReference>
<dbReference type="PANTHER" id="PTHR35340">
    <property type="entry name" value="PQQ ENZYME REPEAT PROTEIN-RELATED"/>
    <property type="match status" value="1"/>
</dbReference>
<evidence type="ECO:0000256" key="1">
    <source>
        <dbReference type="SAM" id="MobiDB-lite"/>
    </source>
</evidence>
<name>A0A084G429_PSEDA</name>
<dbReference type="Pfam" id="PF14269">
    <property type="entry name" value="Arylsulfotran_2"/>
    <property type="match status" value="1"/>
</dbReference>
<dbReference type="GeneID" id="27725399"/>